<evidence type="ECO:0000256" key="1">
    <source>
        <dbReference type="ARBA" id="ARBA00004141"/>
    </source>
</evidence>
<dbReference type="WBParaSite" id="TCNE_0000396301-mRNA-1">
    <property type="protein sequence ID" value="TCNE_0000396301-mRNA-1"/>
    <property type="gene ID" value="TCNE_0000396301"/>
</dbReference>
<protein>
    <submittedName>
        <fullName evidence="12">Ion_trans_2 domain-containing protein</fullName>
    </submittedName>
</protein>
<comment type="subcellular location">
    <subcellularLocation>
        <location evidence="1">Membrane</location>
        <topology evidence="1">Multi-pass membrane protein</topology>
    </subcellularLocation>
</comment>
<keyword evidence="5" id="KW-0406">Ion transport</keyword>
<evidence type="ECO:0000256" key="2">
    <source>
        <dbReference type="ARBA" id="ARBA00022448"/>
    </source>
</evidence>
<keyword evidence="11" id="KW-1185">Reference proteome</keyword>
<sequence>LLKKGDCSADVLSRAVASTVDRCYGVLIERAHQSPRKRSQRSTMTGDFINPAVSTPSEEESREPWSFVDSILFCFTVITTIGYGNVAPQTFAGRLFCIFYGLIGIPLTLLAIADLGKFLSELMETAQKILTNFTRSVTVPMLCSSLSHFCCSE</sequence>
<feature type="transmembrane region" description="Helical" evidence="9">
    <location>
        <begin position="91"/>
        <end position="113"/>
    </location>
</feature>
<evidence type="ECO:0000259" key="10">
    <source>
        <dbReference type="Pfam" id="PF07885"/>
    </source>
</evidence>
<evidence type="ECO:0000256" key="6">
    <source>
        <dbReference type="ARBA" id="ARBA00023136"/>
    </source>
</evidence>
<dbReference type="SUPFAM" id="SSF81324">
    <property type="entry name" value="Voltage-gated potassium channels"/>
    <property type="match status" value="1"/>
</dbReference>
<dbReference type="Gene3D" id="1.10.287.70">
    <property type="match status" value="1"/>
</dbReference>
<dbReference type="GO" id="GO:0005886">
    <property type="term" value="C:plasma membrane"/>
    <property type="evidence" value="ECO:0007669"/>
    <property type="project" value="TreeGrafter"/>
</dbReference>
<dbReference type="GO" id="GO:0015271">
    <property type="term" value="F:outward rectifier potassium channel activity"/>
    <property type="evidence" value="ECO:0007669"/>
    <property type="project" value="TreeGrafter"/>
</dbReference>
<feature type="transmembrane region" description="Helical" evidence="9">
    <location>
        <begin position="67"/>
        <end position="85"/>
    </location>
</feature>
<evidence type="ECO:0000313" key="11">
    <source>
        <dbReference type="Proteomes" id="UP000050794"/>
    </source>
</evidence>
<evidence type="ECO:0000256" key="9">
    <source>
        <dbReference type="SAM" id="Phobius"/>
    </source>
</evidence>
<evidence type="ECO:0000256" key="8">
    <source>
        <dbReference type="SAM" id="MobiDB-lite"/>
    </source>
</evidence>
<dbReference type="GO" id="GO:0022841">
    <property type="term" value="F:potassium ion leak channel activity"/>
    <property type="evidence" value="ECO:0007669"/>
    <property type="project" value="TreeGrafter"/>
</dbReference>
<evidence type="ECO:0000256" key="3">
    <source>
        <dbReference type="ARBA" id="ARBA00022692"/>
    </source>
</evidence>
<keyword evidence="2" id="KW-0813">Transport</keyword>
<dbReference type="GO" id="GO:0030322">
    <property type="term" value="P:stabilization of membrane potential"/>
    <property type="evidence" value="ECO:0007669"/>
    <property type="project" value="TreeGrafter"/>
</dbReference>
<feature type="domain" description="Potassium channel" evidence="10">
    <location>
        <begin position="59"/>
        <end position="120"/>
    </location>
</feature>
<dbReference type="InterPro" id="IPR013099">
    <property type="entry name" value="K_chnl_dom"/>
</dbReference>
<feature type="region of interest" description="Disordered" evidence="8">
    <location>
        <begin position="34"/>
        <end position="57"/>
    </location>
</feature>
<dbReference type="AlphaFoldDB" id="A0A183U643"/>
<keyword evidence="4 9" id="KW-1133">Transmembrane helix</keyword>
<dbReference type="PANTHER" id="PTHR11003:SF317">
    <property type="entry name" value="POTASSIUM CHANNEL DOMAIN-CONTAINING PROTEIN"/>
    <property type="match status" value="1"/>
</dbReference>
<name>A0A183U643_TOXCA</name>
<organism evidence="11 12">
    <name type="scientific">Toxocara canis</name>
    <name type="common">Canine roundworm</name>
    <dbReference type="NCBI Taxonomy" id="6265"/>
    <lineage>
        <taxon>Eukaryota</taxon>
        <taxon>Metazoa</taxon>
        <taxon>Ecdysozoa</taxon>
        <taxon>Nematoda</taxon>
        <taxon>Chromadorea</taxon>
        <taxon>Rhabditida</taxon>
        <taxon>Spirurina</taxon>
        <taxon>Ascaridomorpha</taxon>
        <taxon>Ascaridoidea</taxon>
        <taxon>Toxocaridae</taxon>
        <taxon>Toxocara</taxon>
    </lineage>
</organism>
<proteinExistence type="predicted"/>
<keyword evidence="6 9" id="KW-0472">Membrane</keyword>
<evidence type="ECO:0000256" key="7">
    <source>
        <dbReference type="ARBA" id="ARBA00023303"/>
    </source>
</evidence>
<evidence type="ECO:0000256" key="4">
    <source>
        <dbReference type="ARBA" id="ARBA00022989"/>
    </source>
</evidence>
<dbReference type="Proteomes" id="UP000050794">
    <property type="component" value="Unassembled WGS sequence"/>
</dbReference>
<dbReference type="PANTHER" id="PTHR11003">
    <property type="entry name" value="POTASSIUM CHANNEL, SUBFAMILY K"/>
    <property type="match status" value="1"/>
</dbReference>
<dbReference type="InterPro" id="IPR003280">
    <property type="entry name" value="2pore_dom_K_chnl"/>
</dbReference>
<keyword evidence="7" id="KW-0407">Ion channel</keyword>
<reference evidence="12" key="1">
    <citation type="submission" date="2016-06" db="UniProtKB">
        <authorList>
            <consortium name="WormBaseParasite"/>
        </authorList>
    </citation>
    <scope>IDENTIFICATION</scope>
</reference>
<evidence type="ECO:0000313" key="12">
    <source>
        <dbReference type="WBParaSite" id="TCNE_0000396301-mRNA-1"/>
    </source>
</evidence>
<keyword evidence="3 9" id="KW-0812">Transmembrane</keyword>
<evidence type="ECO:0000256" key="5">
    <source>
        <dbReference type="ARBA" id="ARBA00023065"/>
    </source>
</evidence>
<accession>A0A183U643</accession>
<dbReference type="Pfam" id="PF07885">
    <property type="entry name" value="Ion_trans_2"/>
    <property type="match status" value="1"/>
</dbReference>